<feature type="transmembrane region" description="Helical" evidence="1">
    <location>
        <begin position="264"/>
        <end position="282"/>
    </location>
</feature>
<dbReference type="RefSeq" id="WP_231329743.1">
    <property type="nucleotide sequence ID" value="NZ_CP059572.1"/>
</dbReference>
<gene>
    <name evidence="2" type="ORF">AGRA3207_005299</name>
</gene>
<accession>A0ABX8QZJ1</accession>
<proteinExistence type="predicted"/>
<name>A0ABX8QZJ1_9ACTN</name>
<organism evidence="2 3">
    <name type="scientific">Actinomadura graeca</name>
    <dbReference type="NCBI Taxonomy" id="2750812"/>
    <lineage>
        <taxon>Bacteria</taxon>
        <taxon>Bacillati</taxon>
        <taxon>Actinomycetota</taxon>
        <taxon>Actinomycetes</taxon>
        <taxon>Streptosporangiales</taxon>
        <taxon>Thermomonosporaceae</taxon>
        <taxon>Actinomadura</taxon>
    </lineage>
</organism>
<keyword evidence="1" id="KW-1133">Transmembrane helix</keyword>
<keyword evidence="1" id="KW-0812">Transmembrane</keyword>
<evidence type="ECO:0000256" key="1">
    <source>
        <dbReference type="SAM" id="Phobius"/>
    </source>
</evidence>
<feature type="transmembrane region" description="Helical" evidence="1">
    <location>
        <begin position="233"/>
        <end position="252"/>
    </location>
</feature>
<evidence type="ECO:0000313" key="3">
    <source>
        <dbReference type="Proteomes" id="UP001049518"/>
    </source>
</evidence>
<dbReference type="Proteomes" id="UP001049518">
    <property type="component" value="Chromosome"/>
</dbReference>
<protein>
    <submittedName>
        <fullName evidence="2">Uncharacterized protein</fullName>
    </submittedName>
</protein>
<dbReference type="EMBL" id="CP059572">
    <property type="protein sequence ID" value="QXJ24048.1"/>
    <property type="molecule type" value="Genomic_DNA"/>
</dbReference>
<sequence length="283" mass="31448">MKRTSDMIELTRDQRTAVDALGFFLDNNRQWPSVAAFDRMIYRRHGLQCEILLDLPPGLVEIQPAPEDGILDPSARVALTVPGYYAWGQGGLVLDTLVTVVRQAADLEYYAEGHPNEHPVLKATDFTRYNQVGEAGWDTHLAKVGALLDVEPWGGRALPDSARSGWAYEVGREARRFRGVRDVRDYLALRPSAKESGHLNRTAEPATSPWPVLSALTGLLILVFGAYRDWGATPALALLVCLPAAIMTWRTYHLRGSWKDSRVRIYSFVTVASATCFVLSLLP</sequence>
<evidence type="ECO:0000313" key="2">
    <source>
        <dbReference type="EMBL" id="QXJ24048.1"/>
    </source>
</evidence>
<keyword evidence="3" id="KW-1185">Reference proteome</keyword>
<reference evidence="2" key="1">
    <citation type="submission" date="2020-07" db="EMBL/GenBank/DDBJ databases">
        <authorList>
            <person name="Tarantini F.S."/>
            <person name="Hong K.W."/>
            <person name="Chan K.G."/>
        </authorList>
    </citation>
    <scope>NUCLEOTIDE SEQUENCE</scope>
    <source>
        <strain evidence="2">32-07</strain>
    </source>
</reference>
<keyword evidence="1" id="KW-0472">Membrane</keyword>